<dbReference type="SUPFAM" id="SSF51905">
    <property type="entry name" value="FAD/NAD(P)-binding domain"/>
    <property type="match status" value="1"/>
</dbReference>
<accession>A0A7Z2VKE4</accession>
<name>A0A7Z2VKE4_9BACL</name>
<evidence type="ECO:0000313" key="9">
    <source>
        <dbReference type="EMBL" id="QJD84494.1"/>
    </source>
</evidence>
<dbReference type="Pfam" id="PF07992">
    <property type="entry name" value="Pyr_redox_2"/>
    <property type="match status" value="1"/>
</dbReference>
<dbReference type="PRINTS" id="PR00411">
    <property type="entry name" value="PNDRDTASEI"/>
</dbReference>
<evidence type="ECO:0000313" key="10">
    <source>
        <dbReference type="Proteomes" id="UP000502248"/>
    </source>
</evidence>
<organism evidence="9 10">
    <name type="scientific">Cohnella herbarum</name>
    <dbReference type="NCBI Taxonomy" id="2728023"/>
    <lineage>
        <taxon>Bacteria</taxon>
        <taxon>Bacillati</taxon>
        <taxon>Bacillota</taxon>
        <taxon>Bacilli</taxon>
        <taxon>Bacillales</taxon>
        <taxon>Paenibacillaceae</taxon>
        <taxon>Cohnella</taxon>
    </lineage>
</organism>
<dbReference type="KEGG" id="cheb:HH215_15800"/>
<dbReference type="PANTHER" id="PTHR43429">
    <property type="entry name" value="PYRIDINE NUCLEOTIDE-DISULFIDE OXIDOREDUCTASE DOMAIN-CONTAINING"/>
    <property type="match status" value="1"/>
</dbReference>
<reference evidence="9 10" key="1">
    <citation type="submission" date="2020-04" db="EMBL/GenBank/DDBJ databases">
        <title>Genome sequencing of novel species.</title>
        <authorList>
            <person name="Heo J."/>
            <person name="Kim S.-J."/>
            <person name="Kim J.-S."/>
            <person name="Hong S.-B."/>
            <person name="Kwon S.-W."/>
        </authorList>
    </citation>
    <scope>NUCLEOTIDE SEQUENCE [LARGE SCALE GENOMIC DNA]</scope>
    <source>
        <strain evidence="9 10">MFER-1</strain>
    </source>
</reference>
<dbReference type="Gene3D" id="3.50.50.60">
    <property type="entry name" value="FAD/NAD(P)-binding domain"/>
    <property type="match status" value="2"/>
</dbReference>
<dbReference type="GO" id="GO:0016491">
    <property type="term" value="F:oxidoreductase activity"/>
    <property type="evidence" value="ECO:0007669"/>
    <property type="project" value="UniProtKB-KW"/>
</dbReference>
<keyword evidence="6" id="KW-0676">Redox-active center</keyword>
<evidence type="ECO:0000256" key="2">
    <source>
        <dbReference type="ARBA" id="ARBA00009130"/>
    </source>
</evidence>
<dbReference type="InterPro" id="IPR050260">
    <property type="entry name" value="FAD-bd_OxRdtase"/>
</dbReference>
<keyword evidence="4" id="KW-0274">FAD</keyword>
<dbReference type="InterPro" id="IPR016156">
    <property type="entry name" value="FAD/NAD-linked_Rdtase_dimer_sf"/>
</dbReference>
<dbReference type="AlphaFoldDB" id="A0A7Z2VKE4"/>
<gene>
    <name evidence="9" type="ORF">HH215_15800</name>
</gene>
<evidence type="ECO:0000256" key="4">
    <source>
        <dbReference type="ARBA" id="ARBA00022827"/>
    </source>
</evidence>
<evidence type="ECO:0000256" key="6">
    <source>
        <dbReference type="ARBA" id="ARBA00023284"/>
    </source>
</evidence>
<dbReference type="PANTHER" id="PTHR43429:SF1">
    <property type="entry name" value="NAD(P)H SULFUR OXIDOREDUCTASE (COA-DEPENDENT)"/>
    <property type="match status" value="1"/>
</dbReference>
<dbReference type="RefSeq" id="WP_169280777.1">
    <property type="nucleotide sequence ID" value="NZ_CP051680.1"/>
</dbReference>
<evidence type="ECO:0000256" key="3">
    <source>
        <dbReference type="ARBA" id="ARBA00022630"/>
    </source>
</evidence>
<sequence>MKIIVIGCTHAGTATVTQMAKLYPDADITVYERNDNVSFLSCGIALHVGGVVNNAEQLFYSNPEQLKRLGINTKMRHDVLSINTDRKTVRVRNLVTRETNIDTYDKLVVTTGSWPIIPQMEGIGLDNILLCKNYAHAQTIIQKAESARKIVVVGAGYIGIELVEAFEQLGKQVTLIDNTPRVLFKYLDEPFTDLVETELKTRGVELALGQCVTAFTGENNQVHKVTTTAGQYEADLVILCIGFRPNTALLQDQVEMLPNGAILVDEYMRTSCPDVYAAGDSCAIRFNPTGKHAYIPLATNAVRMGTLVARNLIKPTIKYLGTQGTSGIKIFDYNIASTGMTEQAALDAGMNVKEITINDDYRPDFMPTHEKALLKVVYEEESGRIVGAQVLSKADLTQSINTLSVCIQNNMTMDELGFVDFFFQPHYNKPWNLLNQAGLQAYSTVG</sequence>
<protein>
    <submittedName>
        <fullName evidence="9">FAD-dependent oxidoreductase</fullName>
    </submittedName>
</protein>
<dbReference type="EMBL" id="CP051680">
    <property type="protein sequence ID" value="QJD84494.1"/>
    <property type="molecule type" value="Genomic_DNA"/>
</dbReference>
<feature type="domain" description="Pyridine nucleotide-disulphide oxidoreductase dimerisation" evidence="7">
    <location>
        <begin position="327"/>
        <end position="428"/>
    </location>
</feature>
<keyword evidence="5" id="KW-0560">Oxidoreductase</keyword>
<feature type="domain" description="FAD/NAD(P)-binding" evidence="8">
    <location>
        <begin position="1"/>
        <end position="305"/>
    </location>
</feature>
<proteinExistence type="inferred from homology"/>
<dbReference type="InterPro" id="IPR023753">
    <property type="entry name" value="FAD/NAD-binding_dom"/>
</dbReference>
<dbReference type="Gene3D" id="3.30.390.30">
    <property type="match status" value="1"/>
</dbReference>
<dbReference type="InterPro" id="IPR004099">
    <property type="entry name" value="Pyr_nucl-diS_OxRdtase_dimer"/>
</dbReference>
<evidence type="ECO:0000259" key="7">
    <source>
        <dbReference type="Pfam" id="PF02852"/>
    </source>
</evidence>
<dbReference type="Pfam" id="PF02852">
    <property type="entry name" value="Pyr_redox_dim"/>
    <property type="match status" value="1"/>
</dbReference>
<evidence type="ECO:0000256" key="1">
    <source>
        <dbReference type="ARBA" id="ARBA00001974"/>
    </source>
</evidence>
<dbReference type="SUPFAM" id="SSF55424">
    <property type="entry name" value="FAD/NAD-linked reductases, dimerisation (C-terminal) domain"/>
    <property type="match status" value="1"/>
</dbReference>
<dbReference type="PRINTS" id="PR00368">
    <property type="entry name" value="FADPNR"/>
</dbReference>
<comment type="cofactor">
    <cofactor evidence="1">
        <name>FAD</name>
        <dbReference type="ChEBI" id="CHEBI:57692"/>
    </cofactor>
</comment>
<dbReference type="InterPro" id="IPR036188">
    <property type="entry name" value="FAD/NAD-bd_sf"/>
</dbReference>
<comment type="similarity">
    <text evidence="2">Belongs to the class-III pyridine nucleotide-disulfide oxidoreductase family.</text>
</comment>
<evidence type="ECO:0000256" key="5">
    <source>
        <dbReference type="ARBA" id="ARBA00023002"/>
    </source>
</evidence>
<evidence type="ECO:0000259" key="8">
    <source>
        <dbReference type="Pfam" id="PF07992"/>
    </source>
</evidence>
<dbReference type="Proteomes" id="UP000502248">
    <property type="component" value="Chromosome"/>
</dbReference>
<keyword evidence="3" id="KW-0285">Flavoprotein</keyword>
<keyword evidence="10" id="KW-1185">Reference proteome</keyword>